<accession>A0A3S2NZQ7</accession>
<organism evidence="2 3">
    <name type="scientific">Oryzias javanicus</name>
    <name type="common">Javanese ricefish</name>
    <name type="synonym">Aplocheilus javanicus</name>
    <dbReference type="NCBI Taxonomy" id="123683"/>
    <lineage>
        <taxon>Eukaryota</taxon>
        <taxon>Metazoa</taxon>
        <taxon>Chordata</taxon>
        <taxon>Craniata</taxon>
        <taxon>Vertebrata</taxon>
        <taxon>Euteleostomi</taxon>
        <taxon>Actinopterygii</taxon>
        <taxon>Neopterygii</taxon>
        <taxon>Teleostei</taxon>
        <taxon>Neoteleostei</taxon>
        <taxon>Acanthomorphata</taxon>
        <taxon>Ovalentaria</taxon>
        <taxon>Atherinomorphae</taxon>
        <taxon>Beloniformes</taxon>
        <taxon>Adrianichthyidae</taxon>
        <taxon>Oryziinae</taxon>
        <taxon>Oryzias</taxon>
    </lineage>
</organism>
<reference evidence="2 3" key="2">
    <citation type="submission" date="2019-01" db="EMBL/GenBank/DDBJ databases">
        <title>A chromosome length genome reference of the Java medaka (oryzias javanicus).</title>
        <authorList>
            <person name="Herpin A."/>
            <person name="Takehana Y."/>
            <person name="Naruse K."/>
            <person name="Ansai S."/>
            <person name="Kawaguchi M."/>
        </authorList>
    </citation>
    <scope>NUCLEOTIDE SEQUENCE [LARGE SCALE GENOMIC DNA]</scope>
    <source>
        <strain evidence="2">RS831</strain>
        <tissue evidence="2">Whole body</tissue>
    </source>
</reference>
<dbReference type="AlphaFoldDB" id="A0A3S2NZQ7"/>
<feature type="region of interest" description="Disordered" evidence="1">
    <location>
        <begin position="61"/>
        <end position="96"/>
    </location>
</feature>
<protein>
    <submittedName>
        <fullName evidence="2">Uncharacterized protein</fullName>
    </submittedName>
</protein>
<evidence type="ECO:0000256" key="1">
    <source>
        <dbReference type="SAM" id="MobiDB-lite"/>
    </source>
</evidence>
<dbReference type="Proteomes" id="UP000283210">
    <property type="component" value="Chromosome 16"/>
</dbReference>
<keyword evidence="3" id="KW-1185">Reference proteome</keyword>
<dbReference type="EMBL" id="CM012452">
    <property type="protein sequence ID" value="RVE63176.1"/>
    <property type="molecule type" value="Genomic_DNA"/>
</dbReference>
<reference evidence="2 3" key="1">
    <citation type="submission" date="2018-11" db="EMBL/GenBank/DDBJ databases">
        <authorList>
            <person name="Lopez-Roques C."/>
            <person name="Donnadieu C."/>
            <person name="Bouchez O."/>
            <person name="Klopp C."/>
            <person name="Cabau C."/>
            <person name="Zahm M."/>
        </authorList>
    </citation>
    <scope>NUCLEOTIDE SEQUENCE [LARGE SCALE GENOMIC DNA]</scope>
    <source>
        <strain evidence="2">RS831</strain>
        <tissue evidence="2">Whole body</tissue>
    </source>
</reference>
<evidence type="ECO:0000313" key="2">
    <source>
        <dbReference type="EMBL" id="RVE63176.1"/>
    </source>
</evidence>
<name>A0A3S2NZQ7_ORYJA</name>
<sequence>MAATGCIRVCGDGRVVVVEEEGGGEPSVEGWGLPGSVSADTQRSISVFSCHEVRSPAVRQHARARERDLSLVSRLRAQDGAPPLTETPELPPDNNRFNPLNSSSLRKSFIKGQSAGAQTIKHGRAQDGRGPLQQHAVLVGGRPSRAVLPDAGTESGVCLCAAALHLPGTAHRALLPHPAGPLPQHALVQLDRPHGEGHL</sequence>
<evidence type="ECO:0000313" key="3">
    <source>
        <dbReference type="Proteomes" id="UP000283210"/>
    </source>
</evidence>
<proteinExistence type="predicted"/>
<gene>
    <name evidence="2" type="ORF">OJAV_G00163700</name>
</gene>